<dbReference type="SMART" id="SM01270">
    <property type="entry name" value="Longin"/>
    <property type="match status" value="1"/>
</dbReference>
<keyword evidence="2" id="KW-0813">Transport</keyword>
<evidence type="ECO:0000256" key="2">
    <source>
        <dbReference type="ARBA" id="ARBA00022448"/>
    </source>
</evidence>
<dbReference type="InterPro" id="IPR051097">
    <property type="entry name" value="Synaptobrevin-like_transport"/>
</dbReference>
<keyword evidence="4" id="KW-0653">Protein transport</keyword>
<keyword evidence="14" id="KW-1185">Reference proteome</keyword>
<dbReference type="PRINTS" id="PR00219">
    <property type="entry name" value="SYNAPTOBREVN"/>
</dbReference>
<evidence type="ECO:0000256" key="3">
    <source>
        <dbReference type="ARBA" id="ARBA00022692"/>
    </source>
</evidence>
<dbReference type="PROSITE" id="PS50859">
    <property type="entry name" value="LONGIN"/>
    <property type="match status" value="1"/>
</dbReference>
<gene>
    <name evidence="13" type="ORF">P153DRAFT_366840</name>
</gene>
<reference evidence="13" key="1">
    <citation type="journal article" date="2020" name="Stud. Mycol.">
        <title>101 Dothideomycetes genomes: a test case for predicting lifestyles and emergence of pathogens.</title>
        <authorList>
            <person name="Haridas S."/>
            <person name="Albert R."/>
            <person name="Binder M."/>
            <person name="Bloem J."/>
            <person name="Labutti K."/>
            <person name="Salamov A."/>
            <person name="Andreopoulos B."/>
            <person name="Baker S."/>
            <person name="Barry K."/>
            <person name="Bills G."/>
            <person name="Bluhm B."/>
            <person name="Cannon C."/>
            <person name="Castanera R."/>
            <person name="Culley D."/>
            <person name="Daum C."/>
            <person name="Ezra D."/>
            <person name="Gonzalez J."/>
            <person name="Henrissat B."/>
            <person name="Kuo A."/>
            <person name="Liang C."/>
            <person name="Lipzen A."/>
            <person name="Lutzoni F."/>
            <person name="Magnuson J."/>
            <person name="Mondo S."/>
            <person name="Nolan M."/>
            <person name="Ohm R."/>
            <person name="Pangilinan J."/>
            <person name="Park H.-J."/>
            <person name="Ramirez L."/>
            <person name="Alfaro M."/>
            <person name="Sun H."/>
            <person name="Tritt A."/>
            <person name="Yoshinaga Y."/>
            <person name="Zwiers L.-H."/>
            <person name="Turgeon B."/>
            <person name="Goodwin S."/>
            <person name="Spatafora J."/>
            <person name="Crous P."/>
            <person name="Grigoriev I."/>
        </authorList>
    </citation>
    <scope>NUCLEOTIDE SEQUENCE</scope>
    <source>
        <strain evidence="13">CBS 119687</strain>
    </source>
</reference>
<dbReference type="GO" id="GO:0005737">
    <property type="term" value="C:cytoplasm"/>
    <property type="evidence" value="ECO:0007669"/>
    <property type="project" value="UniProtKB-ARBA"/>
</dbReference>
<dbReference type="PANTHER" id="PTHR21136">
    <property type="entry name" value="SNARE PROTEINS"/>
    <property type="match status" value="1"/>
</dbReference>
<dbReference type="GO" id="GO:0015031">
    <property type="term" value="P:protein transport"/>
    <property type="evidence" value="ECO:0007669"/>
    <property type="project" value="UniProtKB-KW"/>
</dbReference>
<dbReference type="FunFam" id="3.30.450.50:FF:000017">
    <property type="entry name" value="Synaptobrevin-like protein Sybl1"/>
    <property type="match status" value="1"/>
</dbReference>
<keyword evidence="3 10" id="KW-0812">Transmembrane</keyword>
<dbReference type="SUPFAM" id="SSF58038">
    <property type="entry name" value="SNARE fusion complex"/>
    <property type="match status" value="1"/>
</dbReference>
<dbReference type="GO" id="GO:0016192">
    <property type="term" value="P:vesicle-mediated transport"/>
    <property type="evidence" value="ECO:0007669"/>
    <property type="project" value="InterPro"/>
</dbReference>
<protein>
    <recommendedName>
        <fullName evidence="7">Synaptobrevin homolog YKT6</fullName>
    </recommendedName>
</protein>
<dbReference type="FunFam" id="1.20.5.110:FF:000004">
    <property type="entry name" value="Vesicle-associated membrane protein 7"/>
    <property type="match status" value="1"/>
</dbReference>
<dbReference type="Pfam" id="PF13774">
    <property type="entry name" value="Longin"/>
    <property type="match status" value="1"/>
</dbReference>
<dbReference type="CDD" id="cd14824">
    <property type="entry name" value="Longin"/>
    <property type="match status" value="1"/>
</dbReference>
<dbReference type="GO" id="GO:0012505">
    <property type="term" value="C:endomembrane system"/>
    <property type="evidence" value="ECO:0007669"/>
    <property type="project" value="UniProtKB-SubCell"/>
</dbReference>
<accession>A0A6A6ACD9</accession>
<evidence type="ECO:0000313" key="13">
    <source>
        <dbReference type="EMBL" id="KAF2129450.1"/>
    </source>
</evidence>
<dbReference type="GO" id="GO:0016020">
    <property type="term" value="C:membrane"/>
    <property type="evidence" value="ECO:0007669"/>
    <property type="project" value="InterPro"/>
</dbReference>
<keyword evidence="6 10" id="KW-0472">Membrane</keyword>
<comment type="similarity">
    <text evidence="1">Belongs to the synaptobrevin family.</text>
</comment>
<dbReference type="InterPro" id="IPR011012">
    <property type="entry name" value="Longin-like_dom_sf"/>
</dbReference>
<dbReference type="SUPFAM" id="SSF64356">
    <property type="entry name" value="SNARE-like"/>
    <property type="match status" value="1"/>
</dbReference>
<keyword evidence="5 10" id="KW-1133">Transmembrane helix</keyword>
<evidence type="ECO:0000256" key="9">
    <source>
        <dbReference type="PROSITE-ProRule" id="PRU00290"/>
    </source>
</evidence>
<dbReference type="Gene3D" id="3.30.450.50">
    <property type="entry name" value="Longin domain"/>
    <property type="match status" value="1"/>
</dbReference>
<evidence type="ECO:0000256" key="5">
    <source>
        <dbReference type="ARBA" id="ARBA00022989"/>
    </source>
</evidence>
<dbReference type="GeneID" id="54408562"/>
<dbReference type="InterPro" id="IPR001388">
    <property type="entry name" value="Synaptobrevin-like"/>
</dbReference>
<dbReference type="PROSITE" id="PS50892">
    <property type="entry name" value="V_SNARE"/>
    <property type="match status" value="1"/>
</dbReference>
<evidence type="ECO:0000256" key="6">
    <source>
        <dbReference type="ARBA" id="ARBA00023136"/>
    </source>
</evidence>
<evidence type="ECO:0000256" key="7">
    <source>
        <dbReference type="ARBA" id="ARBA00026133"/>
    </source>
</evidence>
<dbReference type="PANTHER" id="PTHR21136:SF168">
    <property type="entry name" value="VESICLE-ASSOCIATED MEMBRANE PROTEIN 9"/>
    <property type="match status" value="1"/>
</dbReference>
<dbReference type="Proteomes" id="UP000799771">
    <property type="component" value="Unassembled WGS sequence"/>
</dbReference>
<keyword evidence="9" id="KW-0175">Coiled coil</keyword>
<feature type="domain" description="V-SNARE coiled-coil homology" evidence="12">
    <location>
        <begin position="150"/>
        <end position="210"/>
    </location>
</feature>
<organism evidence="13 14">
    <name type="scientific">Dothidotthia symphoricarpi CBS 119687</name>
    <dbReference type="NCBI Taxonomy" id="1392245"/>
    <lineage>
        <taxon>Eukaryota</taxon>
        <taxon>Fungi</taxon>
        <taxon>Dikarya</taxon>
        <taxon>Ascomycota</taxon>
        <taxon>Pezizomycotina</taxon>
        <taxon>Dothideomycetes</taxon>
        <taxon>Pleosporomycetidae</taxon>
        <taxon>Pleosporales</taxon>
        <taxon>Dothidotthiaceae</taxon>
        <taxon>Dothidotthia</taxon>
    </lineage>
</organism>
<dbReference type="InterPro" id="IPR042855">
    <property type="entry name" value="V_SNARE_CC"/>
</dbReference>
<feature type="domain" description="Longin" evidence="11">
    <location>
        <begin position="10"/>
        <end position="137"/>
    </location>
</feature>
<dbReference type="Pfam" id="PF00957">
    <property type="entry name" value="Synaptobrevin"/>
    <property type="match status" value="1"/>
</dbReference>
<evidence type="ECO:0000256" key="8">
    <source>
        <dbReference type="ARBA" id="ARBA00046280"/>
    </source>
</evidence>
<evidence type="ECO:0000259" key="11">
    <source>
        <dbReference type="PROSITE" id="PS50859"/>
    </source>
</evidence>
<name>A0A6A6ACD9_9PLEO</name>
<dbReference type="InterPro" id="IPR010908">
    <property type="entry name" value="Longin_dom"/>
</dbReference>
<evidence type="ECO:0000256" key="1">
    <source>
        <dbReference type="ARBA" id="ARBA00008025"/>
    </source>
</evidence>
<evidence type="ECO:0000313" key="14">
    <source>
        <dbReference type="Proteomes" id="UP000799771"/>
    </source>
</evidence>
<comment type="subcellular location">
    <subcellularLocation>
        <location evidence="8">Endomembrane system</location>
        <topology evidence="8">Single-pass type IV membrane protein</topology>
    </subcellularLocation>
</comment>
<evidence type="ECO:0000259" key="12">
    <source>
        <dbReference type="PROSITE" id="PS50892"/>
    </source>
</evidence>
<proteinExistence type="inferred from homology"/>
<dbReference type="OrthoDB" id="190375at2759"/>
<dbReference type="RefSeq" id="XP_033523839.1">
    <property type="nucleotide sequence ID" value="XM_033668130.1"/>
</dbReference>
<evidence type="ECO:0000256" key="4">
    <source>
        <dbReference type="ARBA" id="ARBA00022927"/>
    </source>
</evidence>
<sequence>MASSSSATPLLYACIAHNTTVLAEHTASASSNASSLVSLVLPRLTHTSSTHKTIDQNQFFIHCLIKSPSDFPTAQSSAGGLTFLVIAERDLGQRIPFGFLTNLEKKFFAEFEASETDFTHLPPYGCASFNGALKRLMVEQGSTVQGQQDALRTAQREIEGVREIMTENIERVLERGEHMSVLVDKTGRLGENARDFRVRSRTLKRRMWWKNVKLMVLLILVVIFLIYLFVGFGCGLPGWSRCLGH</sequence>
<dbReference type="Gene3D" id="1.20.5.110">
    <property type="match status" value="1"/>
</dbReference>
<evidence type="ECO:0000256" key="10">
    <source>
        <dbReference type="SAM" id="Phobius"/>
    </source>
</evidence>
<feature type="transmembrane region" description="Helical" evidence="10">
    <location>
        <begin position="214"/>
        <end position="239"/>
    </location>
</feature>
<dbReference type="AlphaFoldDB" id="A0A6A6ACD9"/>
<dbReference type="EMBL" id="ML977506">
    <property type="protein sequence ID" value="KAF2129450.1"/>
    <property type="molecule type" value="Genomic_DNA"/>
</dbReference>